<keyword evidence="2" id="KW-1185">Reference proteome</keyword>
<name>A0ABR3LAV7_9TELE</name>
<comment type="caution">
    <text evidence="1">The sequence shown here is derived from an EMBL/GenBank/DDBJ whole genome shotgun (WGS) entry which is preliminary data.</text>
</comment>
<accession>A0ABR3LAV7</accession>
<evidence type="ECO:0000313" key="1">
    <source>
        <dbReference type="EMBL" id="KAL1249510.1"/>
    </source>
</evidence>
<gene>
    <name evidence="1" type="ORF">QQF64_020515</name>
</gene>
<sequence length="113" mass="12881">MDGTTTPDENYWMFTTQELRTNLVPGTPPVAEDYCQAEVRILQKVQQESFSDDLKLLETEKPVRSRSRLVTLAPEMDPSSGLIRVGGRLRRVSGIKDSILILWYWILVTLSLV</sequence>
<dbReference type="Proteomes" id="UP001558613">
    <property type="component" value="Unassembled WGS sequence"/>
</dbReference>
<organism evidence="1 2">
    <name type="scientific">Cirrhinus molitorella</name>
    <name type="common">mud carp</name>
    <dbReference type="NCBI Taxonomy" id="172907"/>
    <lineage>
        <taxon>Eukaryota</taxon>
        <taxon>Metazoa</taxon>
        <taxon>Chordata</taxon>
        <taxon>Craniata</taxon>
        <taxon>Vertebrata</taxon>
        <taxon>Euteleostomi</taxon>
        <taxon>Actinopterygii</taxon>
        <taxon>Neopterygii</taxon>
        <taxon>Teleostei</taxon>
        <taxon>Ostariophysi</taxon>
        <taxon>Cypriniformes</taxon>
        <taxon>Cyprinidae</taxon>
        <taxon>Labeoninae</taxon>
        <taxon>Labeonini</taxon>
        <taxon>Cirrhinus</taxon>
    </lineage>
</organism>
<reference evidence="1 2" key="1">
    <citation type="submission" date="2023-09" db="EMBL/GenBank/DDBJ databases">
        <authorList>
            <person name="Wang M."/>
        </authorList>
    </citation>
    <scope>NUCLEOTIDE SEQUENCE [LARGE SCALE GENOMIC DNA]</scope>
    <source>
        <strain evidence="1">GT-2023</strain>
        <tissue evidence="1">Liver</tissue>
    </source>
</reference>
<proteinExistence type="predicted"/>
<evidence type="ECO:0000313" key="2">
    <source>
        <dbReference type="Proteomes" id="UP001558613"/>
    </source>
</evidence>
<dbReference type="EMBL" id="JAYMGO010000023">
    <property type="protein sequence ID" value="KAL1249510.1"/>
    <property type="molecule type" value="Genomic_DNA"/>
</dbReference>
<protein>
    <submittedName>
        <fullName evidence="1">Uncharacterized protein</fullName>
    </submittedName>
</protein>